<protein>
    <submittedName>
        <fullName evidence="6">5-oxoprolinase</fullName>
    </submittedName>
</protein>
<dbReference type="OrthoDB" id="9759608at2"/>
<keyword evidence="7" id="KW-1185">Reference proteome</keyword>
<dbReference type="Pfam" id="PF02538">
    <property type="entry name" value="Hydantoinase_B"/>
    <property type="match status" value="1"/>
</dbReference>
<dbReference type="Pfam" id="PF01968">
    <property type="entry name" value="Hydantoinase_A"/>
    <property type="match status" value="1"/>
</dbReference>
<feature type="domain" description="Hydantoinase/oxoprolinase N-terminal" evidence="4">
    <location>
        <begin position="10"/>
        <end position="184"/>
    </location>
</feature>
<dbReference type="EMBL" id="RAHJ01000018">
    <property type="protein sequence ID" value="RJX67802.1"/>
    <property type="molecule type" value="Genomic_DNA"/>
</dbReference>
<dbReference type="Proteomes" id="UP000284322">
    <property type="component" value="Unassembled WGS sequence"/>
</dbReference>
<dbReference type="Pfam" id="PF05378">
    <property type="entry name" value="Hydant_A_N"/>
    <property type="match status" value="1"/>
</dbReference>
<evidence type="ECO:0000259" key="4">
    <source>
        <dbReference type="Pfam" id="PF05378"/>
    </source>
</evidence>
<accession>A0A419R1N8</accession>
<feature type="domain" description="Acetophenone carboxylase-like C-terminal" evidence="5">
    <location>
        <begin position="613"/>
        <end position="663"/>
    </location>
</feature>
<dbReference type="GO" id="GO:0005829">
    <property type="term" value="C:cytosol"/>
    <property type="evidence" value="ECO:0007669"/>
    <property type="project" value="TreeGrafter"/>
</dbReference>
<evidence type="ECO:0000313" key="7">
    <source>
        <dbReference type="Proteomes" id="UP000284322"/>
    </source>
</evidence>
<name>A0A419R1N8_9SPHN</name>
<evidence type="ECO:0000259" key="2">
    <source>
        <dbReference type="Pfam" id="PF01968"/>
    </source>
</evidence>
<evidence type="ECO:0000313" key="6">
    <source>
        <dbReference type="EMBL" id="RJX67802.1"/>
    </source>
</evidence>
<reference evidence="6 7" key="1">
    <citation type="submission" date="2018-09" db="EMBL/GenBank/DDBJ databases">
        <title>Altererythrobacter sp.Ery1 and Ery12, the genome sequencing of novel strains in genus Alterythrobacter.</title>
        <authorList>
            <person name="Cheng H."/>
            <person name="Wu Y.-H."/>
            <person name="Fang C."/>
            <person name="Xu X.-W."/>
        </authorList>
    </citation>
    <scope>NUCLEOTIDE SEQUENCE [LARGE SCALE GENOMIC DNA]</scope>
    <source>
        <strain evidence="6 7">Ery12</strain>
    </source>
</reference>
<dbReference type="PANTHER" id="PTHR11365:SF23">
    <property type="entry name" value="HYPOTHETICAL 5-OXOPROLINASE (EUROFUNG)-RELATED"/>
    <property type="match status" value="1"/>
</dbReference>
<evidence type="ECO:0000259" key="3">
    <source>
        <dbReference type="Pfam" id="PF02538"/>
    </source>
</evidence>
<dbReference type="GO" id="GO:0006749">
    <property type="term" value="P:glutathione metabolic process"/>
    <property type="evidence" value="ECO:0007669"/>
    <property type="project" value="TreeGrafter"/>
</dbReference>
<gene>
    <name evidence="6" type="ORF">D6858_07400</name>
</gene>
<dbReference type="GO" id="GO:0017168">
    <property type="term" value="F:5-oxoprolinase (ATP-hydrolyzing) activity"/>
    <property type="evidence" value="ECO:0007669"/>
    <property type="project" value="TreeGrafter"/>
</dbReference>
<evidence type="ECO:0000259" key="5">
    <source>
        <dbReference type="Pfam" id="PF19278"/>
    </source>
</evidence>
<organism evidence="6 7">
    <name type="scientific">Tsuneonella suprasediminis</name>
    <dbReference type="NCBI Taxonomy" id="2306996"/>
    <lineage>
        <taxon>Bacteria</taxon>
        <taxon>Pseudomonadati</taxon>
        <taxon>Pseudomonadota</taxon>
        <taxon>Alphaproteobacteria</taxon>
        <taxon>Sphingomonadales</taxon>
        <taxon>Erythrobacteraceae</taxon>
        <taxon>Tsuneonella</taxon>
    </lineage>
</organism>
<dbReference type="InterPro" id="IPR049517">
    <property type="entry name" value="ACX-like_C"/>
</dbReference>
<dbReference type="InterPro" id="IPR003692">
    <property type="entry name" value="Hydantoinase_B"/>
</dbReference>
<dbReference type="InterPro" id="IPR045079">
    <property type="entry name" value="Oxoprolinase-like"/>
</dbReference>
<dbReference type="InterPro" id="IPR008040">
    <property type="entry name" value="Hydant_A_N"/>
</dbReference>
<evidence type="ECO:0000256" key="1">
    <source>
        <dbReference type="ARBA" id="ARBA00010403"/>
    </source>
</evidence>
<dbReference type="AlphaFoldDB" id="A0A419R1N8"/>
<dbReference type="PANTHER" id="PTHR11365">
    <property type="entry name" value="5-OXOPROLINASE RELATED"/>
    <property type="match status" value="1"/>
</dbReference>
<dbReference type="Pfam" id="PF19278">
    <property type="entry name" value="Hydant_A_C"/>
    <property type="match status" value="1"/>
</dbReference>
<comment type="caution">
    <text evidence="6">The sequence shown here is derived from an EMBL/GenBank/DDBJ whole genome shotgun (WGS) entry which is preliminary data.</text>
</comment>
<comment type="similarity">
    <text evidence="1">Belongs to the oxoprolinase family.</text>
</comment>
<feature type="domain" description="Hydantoinase B/oxoprolinase" evidence="3">
    <location>
        <begin position="687"/>
        <end position="1193"/>
    </location>
</feature>
<proteinExistence type="inferred from homology"/>
<dbReference type="InterPro" id="IPR002821">
    <property type="entry name" value="Hydantoinase_A"/>
</dbReference>
<dbReference type="RefSeq" id="WP_120108653.1">
    <property type="nucleotide sequence ID" value="NZ_RAHJ01000018.1"/>
</dbReference>
<sequence>MTDSSARWQFWIDRGGTFTDVVARDVDGAVHTAKLLSEDPAHYTDAAIEAMRRLTGVREGPLPPADIRIGTTIATNALLERKGEPVLLAITQGFGDALAIGTQERPDIFARRIDKPEPLPAEVLEIDERVTADGKVLQPLDRAAALAGLKAARARGLRAVAIALMHGYRYTAHEQALAELAAEAGFTEIAVSHRVSALAKLIGRADTTAVDAYLSPVLRAYVDRLTTALGAGHDPLFMQSNGGLTAASALRGKDAILSGPAGGIVGMAQTAKAAGFDRVIGFDMGGTSTDVSLFAGEYERDNENRVAGVRVRAPMLRIHTVAAGGGSVCRFDGARFLAGPESAGAQPGPACYRQGGQLTVTDCNLLLGKLQPAFFPAVFGDKADEPLDHAAAEARMDAVLDQVEAATGRRMSREEAAAGFIAVAVASMAGAIRSISVARGHDVARFALNCFGGAGGQHACLVADALGIGTVLMHPLSGVLSAYGMGLADRRAVREATLAVPLDDCSDALEEATARLSAEARVELERQGIVARRIEIRGEAHIRLAAGDSAIAVPLGDMAAMRDAFGAAHRARFGYDTSAPLVLETLRIEAVAPTEHGDPLQFAHGTADAEPAAMTDCYMAGALHSAPVYRREDLAPGQQVTGPALVIDPVATLSVEPGWSARLADCGSLVLTRDAAAHTEAVGTEADPVRLEIFGGLFMGLAEEMGAALQHSASSVNIRERLDFSCAVFDASGNLIANAPHIPVHLGSMGDSVRTVIANRGGSMQPGDAYALNAPYAGGTHLPDITVIAPVFVAGERVPRFFVAARGHHSDIGGIAPGSMPSGSTSIEQEGIVLDDVLLVGEGQLCESEMRALLAAGDHPARNIDQNIADLSAQVAACRRGAAGLLGLVADYGADIVSAYMEHLLAFAENAVRDLLGDLADGHHRVAMDNGAVVEVAVSVDRQARTATIDFSGTSDQLTDNFNAPRPVVRAACLYAIRTLFDSAIPLNDGFLRPITIAIPDGSMLSPEYPAAVVAGNVETSQVITDALLGALRAQAGSQGTMNNFTFGDDRRQYYETIAGGSGAGPGFAGADVVQTHMTNSRLTDPEVLEARLPVLVEQFAVRSGSGGAGEWRGGNGAVRRIAFREPMHVNILANRRIVAPAGLEGGDDGALGANRIERADGAVETLSSTASAEMAAGDVFVIETPGGGGWGSAR</sequence>
<feature type="domain" description="Hydantoinase A/oxoprolinase" evidence="2">
    <location>
        <begin position="204"/>
        <end position="491"/>
    </location>
</feature>